<feature type="compositionally biased region" description="Polar residues" evidence="1">
    <location>
        <begin position="109"/>
        <end position="134"/>
    </location>
</feature>
<feature type="compositionally biased region" description="Basic and acidic residues" evidence="1">
    <location>
        <begin position="184"/>
        <end position="198"/>
    </location>
</feature>
<feature type="region of interest" description="Disordered" evidence="1">
    <location>
        <begin position="75"/>
        <end position="273"/>
    </location>
</feature>
<evidence type="ECO:0000256" key="1">
    <source>
        <dbReference type="SAM" id="MobiDB-lite"/>
    </source>
</evidence>
<evidence type="ECO:0000313" key="2">
    <source>
        <dbReference type="EMBL" id="ETI30480.1"/>
    </source>
</evidence>
<proteinExistence type="predicted"/>
<protein>
    <submittedName>
        <fullName evidence="2">Uncharacterized protein</fullName>
    </submittedName>
</protein>
<organism evidence="2 3">
    <name type="scientific">Phytophthora nicotianae P1569</name>
    <dbReference type="NCBI Taxonomy" id="1317065"/>
    <lineage>
        <taxon>Eukaryota</taxon>
        <taxon>Sar</taxon>
        <taxon>Stramenopiles</taxon>
        <taxon>Oomycota</taxon>
        <taxon>Peronosporomycetes</taxon>
        <taxon>Peronosporales</taxon>
        <taxon>Peronosporaceae</taxon>
        <taxon>Phytophthora</taxon>
    </lineage>
</organism>
<feature type="region of interest" description="Disordered" evidence="1">
    <location>
        <begin position="1"/>
        <end position="23"/>
    </location>
</feature>
<accession>V9DUD2</accession>
<keyword evidence="3" id="KW-1185">Reference proteome</keyword>
<feature type="compositionally biased region" description="Low complexity" evidence="1">
    <location>
        <begin position="245"/>
        <end position="255"/>
    </location>
</feature>
<comment type="caution">
    <text evidence="2">The sequence shown here is derived from an EMBL/GenBank/DDBJ whole genome shotgun (WGS) entry which is preliminary data.</text>
</comment>
<evidence type="ECO:0000313" key="3">
    <source>
        <dbReference type="Proteomes" id="UP000018721"/>
    </source>
</evidence>
<sequence>MRPSMSRLEGQVAQWRGANAESQATLTERTAEIELLRQDQDRLSRVYNELRDHYAEAYTRFSAVASAMGQTVTLPPPSNFVQAEPRESHCPTPTPPPPSSIRDRPAGLSPSTRAPKSARTPFSSSAPRDTTSAEQALPAPSPQSSTSANNDVVGSAAATRSGSSFISPAAAQGTTDLVGTSSRSVEHNARDSDLFGSKDDEEDPNYLAALARSRAELRRSHSHEEHRTDLVQRLPAAPNPDDDGSSSSTANSSSDHSGREVSAKQLSRCFVRR</sequence>
<dbReference type="OrthoDB" id="129638at2759"/>
<dbReference type="AlphaFoldDB" id="V9DUD2"/>
<dbReference type="Proteomes" id="UP000018721">
    <property type="component" value="Unassembled WGS sequence"/>
</dbReference>
<gene>
    <name evidence="2" type="ORF">F443_22398</name>
</gene>
<name>V9DUD2_PHYNI</name>
<reference evidence="2 3" key="1">
    <citation type="submission" date="2013-11" db="EMBL/GenBank/DDBJ databases">
        <title>The Genome Sequence of Phytophthora parasitica P1569.</title>
        <authorList>
            <consortium name="The Broad Institute Genomics Platform"/>
            <person name="Russ C."/>
            <person name="Tyler B."/>
            <person name="Panabieres F."/>
            <person name="Shan W."/>
            <person name="Tripathy S."/>
            <person name="Grunwald N."/>
            <person name="Machado M."/>
            <person name="Johnson C.S."/>
            <person name="Arredondo F."/>
            <person name="Hong C."/>
            <person name="Coffey M."/>
            <person name="Young S.K."/>
            <person name="Zeng Q."/>
            <person name="Gargeya S."/>
            <person name="Fitzgerald M."/>
            <person name="Abouelleil A."/>
            <person name="Alvarado L."/>
            <person name="Chapman S.B."/>
            <person name="Gainer-Dewar J."/>
            <person name="Goldberg J."/>
            <person name="Griggs A."/>
            <person name="Gujja S."/>
            <person name="Hansen M."/>
            <person name="Howarth C."/>
            <person name="Imamovic A."/>
            <person name="Ireland A."/>
            <person name="Larimer J."/>
            <person name="McCowan C."/>
            <person name="Murphy C."/>
            <person name="Pearson M."/>
            <person name="Poon T.W."/>
            <person name="Priest M."/>
            <person name="Roberts A."/>
            <person name="Saif S."/>
            <person name="Shea T."/>
            <person name="Sykes S."/>
            <person name="Wortman J."/>
            <person name="Nusbaum C."/>
            <person name="Birren B."/>
        </authorList>
    </citation>
    <scope>NUCLEOTIDE SEQUENCE [LARGE SCALE GENOMIC DNA]</scope>
    <source>
        <strain evidence="2 3">P1569</strain>
    </source>
</reference>
<feature type="compositionally biased region" description="Basic and acidic residues" evidence="1">
    <location>
        <begin position="213"/>
        <end position="230"/>
    </location>
</feature>
<dbReference type="EMBL" id="ANIZ01004001">
    <property type="protein sequence ID" value="ETI30480.1"/>
    <property type="molecule type" value="Genomic_DNA"/>
</dbReference>
<feature type="compositionally biased region" description="Polar residues" evidence="1">
    <location>
        <begin position="142"/>
        <end position="183"/>
    </location>
</feature>
<dbReference type="HOGENOM" id="CLU_1021083_0_0_1"/>